<dbReference type="InterPro" id="IPR044644">
    <property type="entry name" value="DinF-like"/>
</dbReference>
<evidence type="ECO:0000256" key="2">
    <source>
        <dbReference type="ARBA" id="ARBA00010199"/>
    </source>
</evidence>
<dbReference type="EMBL" id="PKPP01007956">
    <property type="protein sequence ID" value="PWA52001.1"/>
    <property type="molecule type" value="Genomic_DNA"/>
</dbReference>
<feature type="transmembrane region" description="Helical" evidence="6">
    <location>
        <begin position="229"/>
        <end position="248"/>
    </location>
</feature>
<evidence type="ECO:0000256" key="3">
    <source>
        <dbReference type="ARBA" id="ARBA00022692"/>
    </source>
</evidence>
<dbReference type="PANTHER" id="PTHR42893:SF46">
    <property type="entry name" value="PROTEIN DETOXIFICATION 44, CHLOROPLASTIC"/>
    <property type="match status" value="1"/>
</dbReference>
<gene>
    <name evidence="7" type="ORF">CTI12_AA455710</name>
</gene>
<dbReference type="InterPro" id="IPR002528">
    <property type="entry name" value="MATE_fam"/>
</dbReference>
<proteinExistence type="inferred from homology"/>
<dbReference type="OrthoDB" id="2126698at2759"/>
<keyword evidence="3 6" id="KW-0812">Transmembrane</keyword>
<dbReference type="GO" id="GO:0016020">
    <property type="term" value="C:membrane"/>
    <property type="evidence" value="ECO:0007669"/>
    <property type="project" value="UniProtKB-SubCell"/>
</dbReference>
<dbReference type="Pfam" id="PF01554">
    <property type="entry name" value="MatE"/>
    <property type="match status" value="1"/>
</dbReference>
<evidence type="ECO:0000256" key="5">
    <source>
        <dbReference type="ARBA" id="ARBA00023136"/>
    </source>
</evidence>
<feature type="transmembrane region" description="Helical" evidence="6">
    <location>
        <begin position="187"/>
        <end position="209"/>
    </location>
</feature>
<accession>A0A2U1LSM9</accession>
<evidence type="ECO:0000256" key="6">
    <source>
        <dbReference type="SAM" id="Phobius"/>
    </source>
</evidence>
<keyword evidence="5 6" id="KW-0472">Membrane</keyword>
<comment type="similarity">
    <text evidence="2">Belongs to the multi antimicrobial extrusion (MATE) (TC 2.A.66.1) family.</text>
</comment>
<feature type="transmembrane region" description="Helical" evidence="6">
    <location>
        <begin position="269"/>
        <end position="291"/>
    </location>
</feature>
<keyword evidence="4 6" id="KW-1133">Transmembrane helix</keyword>
<dbReference type="PANTHER" id="PTHR42893">
    <property type="entry name" value="PROTEIN DETOXIFICATION 44, CHLOROPLASTIC-RELATED"/>
    <property type="match status" value="1"/>
</dbReference>
<sequence length="302" mass="32354">MSTTTCLLSNHQFLHPSKKFQHNRYLKNSFIRFRTPRNIIVSSSSKQNSSSPSPVEKPQTSNPFILLVHAFRDKVKLDDLGIEIVSIALPAALALAADPITSLVDTAFVGHLVSLASVPSQCCAYCCFLFIWSHIALLSTRSFTLTTSFVAEEQAVLVKDGDDSTCVDQDDNTGHQKTFLPSVSTSLALATAFGIAQTIALYFGSGFLLNTMGIPVNSPMRVPAEEFTSVRAFGAPAVVLALAAQGTFRGFKDTKTPLYGIAAGNLLNAILNPILIFFCGFGVGGAATATIPDCLHSTMEVE</sequence>
<dbReference type="STRING" id="35608.A0A2U1LSM9"/>
<comment type="subcellular location">
    <subcellularLocation>
        <location evidence="1">Membrane</location>
        <topology evidence="1">Multi-pass membrane protein</topology>
    </subcellularLocation>
</comment>
<keyword evidence="8" id="KW-1185">Reference proteome</keyword>
<dbReference type="AlphaFoldDB" id="A0A2U1LSM9"/>
<evidence type="ECO:0000313" key="8">
    <source>
        <dbReference type="Proteomes" id="UP000245207"/>
    </source>
</evidence>
<evidence type="ECO:0000313" key="7">
    <source>
        <dbReference type="EMBL" id="PWA52001.1"/>
    </source>
</evidence>
<dbReference type="GO" id="GO:0042910">
    <property type="term" value="F:xenobiotic transmembrane transporter activity"/>
    <property type="evidence" value="ECO:0007669"/>
    <property type="project" value="InterPro"/>
</dbReference>
<protein>
    <submittedName>
        <fullName evidence="7">MATE efflux family protein</fullName>
    </submittedName>
</protein>
<dbReference type="GO" id="GO:0015297">
    <property type="term" value="F:antiporter activity"/>
    <property type="evidence" value="ECO:0007669"/>
    <property type="project" value="InterPro"/>
</dbReference>
<evidence type="ECO:0000256" key="1">
    <source>
        <dbReference type="ARBA" id="ARBA00004141"/>
    </source>
</evidence>
<feature type="transmembrane region" description="Helical" evidence="6">
    <location>
        <begin position="80"/>
        <end position="97"/>
    </location>
</feature>
<reference evidence="7 8" key="1">
    <citation type="journal article" date="2018" name="Mol. Plant">
        <title>The genome of Artemisia annua provides insight into the evolution of Asteraceae family and artemisinin biosynthesis.</title>
        <authorList>
            <person name="Shen Q."/>
            <person name="Zhang L."/>
            <person name="Liao Z."/>
            <person name="Wang S."/>
            <person name="Yan T."/>
            <person name="Shi P."/>
            <person name="Liu M."/>
            <person name="Fu X."/>
            <person name="Pan Q."/>
            <person name="Wang Y."/>
            <person name="Lv Z."/>
            <person name="Lu X."/>
            <person name="Zhang F."/>
            <person name="Jiang W."/>
            <person name="Ma Y."/>
            <person name="Chen M."/>
            <person name="Hao X."/>
            <person name="Li L."/>
            <person name="Tang Y."/>
            <person name="Lv G."/>
            <person name="Zhou Y."/>
            <person name="Sun X."/>
            <person name="Brodelius P.E."/>
            <person name="Rose J.K.C."/>
            <person name="Tang K."/>
        </authorList>
    </citation>
    <scope>NUCLEOTIDE SEQUENCE [LARGE SCALE GENOMIC DNA]</scope>
    <source>
        <strain evidence="8">cv. Huhao1</strain>
        <tissue evidence="7">Leaf</tissue>
    </source>
</reference>
<feature type="transmembrane region" description="Helical" evidence="6">
    <location>
        <begin position="109"/>
        <end position="132"/>
    </location>
</feature>
<name>A0A2U1LSM9_ARTAN</name>
<evidence type="ECO:0000256" key="4">
    <source>
        <dbReference type="ARBA" id="ARBA00022989"/>
    </source>
</evidence>
<comment type="caution">
    <text evidence="7">The sequence shown here is derived from an EMBL/GenBank/DDBJ whole genome shotgun (WGS) entry which is preliminary data.</text>
</comment>
<dbReference type="Proteomes" id="UP000245207">
    <property type="component" value="Unassembled WGS sequence"/>
</dbReference>
<organism evidence="7 8">
    <name type="scientific">Artemisia annua</name>
    <name type="common">Sweet wormwood</name>
    <dbReference type="NCBI Taxonomy" id="35608"/>
    <lineage>
        <taxon>Eukaryota</taxon>
        <taxon>Viridiplantae</taxon>
        <taxon>Streptophyta</taxon>
        <taxon>Embryophyta</taxon>
        <taxon>Tracheophyta</taxon>
        <taxon>Spermatophyta</taxon>
        <taxon>Magnoliopsida</taxon>
        <taxon>eudicotyledons</taxon>
        <taxon>Gunneridae</taxon>
        <taxon>Pentapetalae</taxon>
        <taxon>asterids</taxon>
        <taxon>campanulids</taxon>
        <taxon>Asterales</taxon>
        <taxon>Asteraceae</taxon>
        <taxon>Asteroideae</taxon>
        <taxon>Anthemideae</taxon>
        <taxon>Artemisiinae</taxon>
        <taxon>Artemisia</taxon>
    </lineage>
</organism>